<gene>
    <name evidence="6" type="ORF">SAMN04488530_10485</name>
</gene>
<evidence type="ECO:0000256" key="3">
    <source>
        <dbReference type="ARBA" id="ARBA00023159"/>
    </source>
</evidence>
<dbReference type="Gene3D" id="1.10.490.50">
    <property type="entry name" value="Antibiotic binding domain of TipA-like multidrug resistance regulators"/>
    <property type="match status" value="1"/>
</dbReference>
<keyword evidence="4" id="KW-0804">Transcription</keyword>
<dbReference type="GO" id="GO:0003700">
    <property type="term" value="F:DNA-binding transcription factor activity"/>
    <property type="evidence" value="ECO:0007669"/>
    <property type="project" value="InterPro"/>
</dbReference>
<dbReference type="SUPFAM" id="SSF46955">
    <property type="entry name" value="Putative DNA-binding domain"/>
    <property type="match status" value="1"/>
</dbReference>
<evidence type="ECO:0000259" key="5">
    <source>
        <dbReference type="PROSITE" id="PS50937"/>
    </source>
</evidence>
<evidence type="ECO:0000313" key="6">
    <source>
        <dbReference type="EMBL" id="SHG62811.1"/>
    </source>
</evidence>
<dbReference type="SMART" id="SM00422">
    <property type="entry name" value="HTH_MERR"/>
    <property type="match status" value="1"/>
</dbReference>
<keyword evidence="7" id="KW-1185">Reference proteome</keyword>
<protein>
    <submittedName>
        <fullName evidence="6">DNA-binding transcriptional regulator, MerR family</fullName>
    </submittedName>
</protein>
<dbReference type="InterPro" id="IPR036244">
    <property type="entry name" value="TipA-like_antibiotic-bd"/>
</dbReference>
<proteinExistence type="predicted"/>
<dbReference type="OrthoDB" id="9814833at2"/>
<feature type="domain" description="HTH merR-type" evidence="5">
    <location>
        <begin position="1"/>
        <end position="71"/>
    </location>
</feature>
<dbReference type="InterPro" id="IPR009061">
    <property type="entry name" value="DNA-bd_dom_put_sf"/>
</dbReference>
<keyword evidence="1" id="KW-0805">Transcription regulation</keyword>
<keyword evidence="2 6" id="KW-0238">DNA-binding</keyword>
<dbReference type="SUPFAM" id="SSF89082">
    <property type="entry name" value="Antibiotic binding domain of TipA-like multidrug resistance regulators"/>
    <property type="match status" value="1"/>
</dbReference>
<dbReference type="RefSeq" id="WP_073124209.1">
    <property type="nucleotide sequence ID" value="NZ_BAABCH010000006.1"/>
</dbReference>
<evidence type="ECO:0000256" key="2">
    <source>
        <dbReference type="ARBA" id="ARBA00023125"/>
    </source>
</evidence>
<dbReference type="CDD" id="cd01106">
    <property type="entry name" value="HTH_TipAL-Mta"/>
    <property type="match status" value="1"/>
</dbReference>
<name>A0A1M5LCN2_9FIRM</name>
<dbReference type="PROSITE" id="PS50937">
    <property type="entry name" value="HTH_MERR_2"/>
    <property type="match status" value="1"/>
</dbReference>
<dbReference type="GO" id="GO:0003677">
    <property type="term" value="F:DNA binding"/>
    <property type="evidence" value="ECO:0007669"/>
    <property type="project" value="UniProtKB-KW"/>
</dbReference>
<dbReference type="Gene3D" id="1.10.1660.10">
    <property type="match status" value="1"/>
</dbReference>
<dbReference type="InterPro" id="IPR000551">
    <property type="entry name" value="MerR-type_HTH_dom"/>
</dbReference>
<evidence type="ECO:0000313" key="7">
    <source>
        <dbReference type="Proteomes" id="UP000243255"/>
    </source>
</evidence>
<evidence type="ECO:0000256" key="4">
    <source>
        <dbReference type="ARBA" id="ARBA00023163"/>
    </source>
</evidence>
<dbReference type="Proteomes" id="UP000243255">
    <property type="component" value="Unassembled WGS sequence"/>
</dbReference>
<keyword evidence="3" id="KW-0010">Activator</keyword>
<dbReference type="InterPro" id="IPR047057">
    <property type="entry name" value="MerR_fam"/>
</dbReference>
<reference evidence="7" key="1">
    <citation type="submission" date="2016-11" db="EMBL/GenBank/DDBJ databases">
        <authorList>
            <person name="Varghese N."/>
            <person name="Submissions S."/>
        </authorList>
    </citation>
    <scope>NUCLEOTIDE SEQUENCE [LARGE SCALE GENOMIC DNA]</scope>
    <source>
        <strain evidence="7">DSM 2635</strain>
    </source>
</reference>
<dbReference type="InterPro" id="IPR012925">
    <property type="entry name" value="TipAS_dom"/>
</dbReference>
<dbReference type="Pfam" id="PF07739">
    <property type="entry name" value="TipAS"/>
    <property type="match status" value="1"/>
</dbReference>
<dbReference type="PANTHER" id="PTHR30204">
    <property type="entry name" value="REDOX-CYCLING DRUG-SENSING TRANSCRIPTIONAL ACTIVATOR SOXR"/>
    <property type="match status" value="1"/>
</dbReference>
<dbReference type="EMBL" id="FQWX01000004">
    <property type="protein sequence ID" value="SHG62811.1"/>
    <property type="molecule type" value="Genomic_DNA"/>
</dbReference>
<evidence type="ECO:0000256" key="1">
    <source>
        <dbReference type="ARBA" id="ARBA00023015"/>
    </source>
</evidence>
<dbReference type="PANTHER" id="PTHR30204:SF90">
    <property type="entry name" value="HTH-TYPE TRANSCRIPTIONAL ACTIVATOR MTA"/>
    <property type="match status" value="1"/>
</dbReference>
<dbReference type="Pfam" id="PF13411">
    <property type="entry name" value="MerR_1"/>
    <property type="match status" value="1"/>
</dbReference>
<dbReference type="AlphaFoldDB" id="A0A1M5LCN2"/>
<dbReference type="STRING" id="1121321.SAMN04488530_10485"/>
<sequence length="253" mass="29810">MEYTTKKLAELAGVSARTLRYYDEIGLLKPCRINSSGYRIYGEKEVDLLQQILLYRSMDMKLDDIQKLVCEPDFDICKELVQHHKMLISRRNQLDQIILTVEKTLAHKKGEIDMSNREKFEGLKKEKLAENEAKYGREIREKYGEDVIEKSNKKFMDLTEDEFDMMKQTEEEMFKALGEVVETKDLNSEIAKTVYEKHRDWLGFSWPSYSKEAHIGLVKMYVSDDRFAKYYNDRLGCDAVNTLHDIIIKYAKQ</sequence>
<organism evidence="6 7">
    <name type="scientific">Asaccharospora irregularis DSM 2635</name>
    <dbReference type="NCBI Taxonomy" id="1121321"/>
    <lineage>
        <taxon>Bacteria</taxon>
        <taxon>Bacillati</taxon>
        <taxon>Bacillota</taxon>
        <taxon>Clostridia</taxon>
        <taxon>Peptostreptococcales</taxon>
        <taxon>Peptostreptococcaceae</taxon>
        <taxon>Asaccharospora</taxon>
    </lineage>
</organism>
<accession>A0A1M5LCN2</accession>